<dbReference type="AlphaFoldDB" id="A0AAP3FAY7"/>
<evidence type="ECO:0000256" key="1">
    <source>
        <dbReference type="SAM" id="SignalP"/>
    </source>
</evidence>
<dbReference type="EMBL" id="JAPDVK010000004">
    <property type="protein sequence ID" value="MCW4129219.1"/>
    <property type="molecule type" value="Genomic_DNA"/>
</dbReference>
<proteinExistence type="predicted"/>
<evidence type="ECO:0000259" key="2">
    <source>
        <dbReference type="PROSITE" id="PS50853"/>
    </source>
</evidence>
<dbReference type="InterPro" id="IPR033803">
    <property type="entry name" value="CBD-like_Golvesin-Xly"/>
</dbReference>
<accession>A0AAP3FAY7</accession>
<name>A0AAP3FAY7_9BACT</name>
<evidence type="ECO:0000313" key="4">
    <source>
        <dbReference type="Proteomes" id="UP001209344"/>
    </source>
</evidence>
<reference evidence="3" key="1">
    <citation type="submission" date="2022-11" db="EMBL/GenBank/DDBJ databases">
        <title>Genomic repertoires linked with pathogenic potency of arthritogenic Prevotella copri isolated from the gut of rheumatoid arthritis patients.</title>
        <authorList>
            <person name="Nii T."/>
            <person name="Maeda Y."/>
            <person name="Motooka D."/>
            <person name="Naito M."/>
            <person name="Matsumoto Y."/>
            <person name="Ogawa T."/>
            <person name="Oguro-Igashira E."/>
            <person name="Kishikawa T."/>
            <person name="Yamashita M."/>
            <person name="Koizumi S."/>
            <person name="Kurakawa T."/>
            <person name="Okumura R."/>
            <person name="Kayama H."/>
            <person name="Murakami M."/>
            <person name="Sakaguchi T."/>
            <person name="Das B."/>
            <person name="Nakamura S."/>
            <person name="Okada Y."/>
            <person name="Kumanogoh A."/>
            <person name="Takeda K."/>
        </authorList>
    </citation>
    <scope>NUCLEOTIDE SEQUENCE</scope>
    <source>
        <strain evidence="3">F3-75</strain>
    </source>
</reference>
<feature type="chain" id="PRO_5042901369" evidence="1">
    <location>
        <begin position="26"/>
        <end position="888"/>
    </location>
</feature>
<feature type="domain" description="Fibronectin type-III" evidence="2">
    <location>
        <begin position="493"/>
        <end position="585"/>
    </location>
</feature>
<protein>
    <submittedName>
        <fullName evidence="3">Fibronectin type III domain-containing protein</fullName>
    </submittedName>
</protein>
<sequence>MKKTRFIKYGLISSLLISSGFMLQAFDEGNSHAWGNIEYDEDPWVFNASRPYFVTAGLQNRHLSLWASHGRYWDAERGWKWQRPNLFCTTEDLFTQTIVVPYLIPMLENAGAIVFTPRERDWQQQEIVVDNDDRHSISYQEFVNGKKWKNCDSLGFANLQASYQDGENPFQMGTVRQAKATRRKKNSLVSYQPNFQKEGKYAVYVSYQTLPKSVPDAKYIVYHKGQATEFTVNQRMGGGTWVYLGTFEFDKGCNEFNRVVCTNHASRKGVVTTDAVRFGGGMGNIERGGFVSGMPRCLEGARYYAQWAGAPYSVYGGRKGKNDYADDINTRSMMTNWLGGGSVYMPAMDGKRVPIELSLALHSDAGYNPDGQSTWGALAICTTDFNDGMLNSGISRFASKDFAKALRDNLVEDMSNTFGSFGKRYLWDRNYSETRLPEVPSAIIEMLSHQSFPDMRIAQDPMGKFTIARSIYKTILRFVSSNHGEPYVVQPLAPNHFSVEVDEQGYANLTWNAQLDKTEPTAKPTSYIVYQAEGKGGFDNGTMVRSNIYNVKLEPGKLYNFRVAAVNQGGESFPSETLSALYNPTATNKILIVNNFHRLASPQVVDNDSIQGFDFDQDPGVSYGLTAGWSGKQQVFDIHRMGIESSSGLGYSGNEMIGQFVAGNDFNHTVEHAQAIASGNKYSIASCSSEAILSGRVKMTDYQAVDLINGLERYDGYTHQYYKTFTPAMQKRIKYYALNGGKLLVSGSYNGSDMQDEEEKSFMGAILKVNYEPTGTKFIVQDVNPEDSTITERDSIVTTSPTVSGLGKEFSYYNSLNAKHYAASHPEILNPIGSTAFCAMRYLTGTSAAVAYKSTSYRTFTMGFPLECISDEKTRYSIMQGILKFLTE</sequence>
<dbReference type="SUPFAM" id="SSF49265">
    <property type="entry name" value="Fibronectin type III"/>
    <property type="match status" value="1"/>
</dbReference>
<dbReference type="Gene3D" id="3.40.630.40">
    <property type="entry name" value="Zn-dependent exopeptidases"/>
    <property type="match status" value="1"/>
</dbReference>
<dbReference type="PROSITE" id="PS50853">
    <property type="entry name" value="FN3"/>
    <property type="match status" value="1"/>
</dbReference>
<gene>
    <name evidence="3" type="ORF">ONT16_13385</name>
</gene>
<dbReference type="InterPro" id="IPR003961">
    <property type="entry name" value="FN3_dom"/>
</dbReference>
<organism evidence="3 4">
    <name type="scientific">Segatella copri</name>
    <dbReference type="NCBI Taxonomy" id="165179"/>
    <lineage>
        <taxon>Bacteria</taxon>
        <taxon>Pseudomonadati</taxon>
        <taxon>Bacteroidota</taxon>
        <taxon>Bacteroidia</taxon>
        <taxon>Bacteroidales</taxon>
        <taxon>Prevotellaceae</taxon>
        <taxon>Segatella</taxon>
    </lineage>
</organism>
<dbReference type="SMART" id="SM00060">
    <property type="entry name" value="FN3"/>
    <property type="match status" value="1"/>
</dbReference>
<dbReference type="CDD" id="cd00063">
    <property type="entry name" value="FN3"/>
    <property type="match status" value="1"/>
</dbReference>
<dbReference type="Proteomes" id="UP001209344">
    <property type="component" value="Unassembled WGS sequence"/>
</dbReference>
<dbReference type="Pfam" id="PF25275">
    <property type="entry name" value="Golvesin_C"/>
    <property type="match status" value="1"/>
</dbReference>
<feature type="signal peptide" evidence="1">
    <location>
        <begin position="1"/>
        <end position="25"/>
    </location>
</feature>
<dbReference type="InterPro" id="IPR036116">
    <property type="entry name" value="FN3_sf"/>
</dbReference>
<dbReference type="SUPFAM" id="SSF53187">
    <property type="entry name" value="Zn-dependent exopeptidases"/>
    <property type="match status" value="1"/>
</dbReference>
<evidence type="ECO:0000313" key="3">
    <source>
        <dbReference type="EMBL" id="MCW4129219.1"/>
    </source>
</evidence>
<keyword evidence="1" id="KW-0732">Signal</keyword>
<dbReference type="Pfam" id="PF00041">
    <property type="entry name" value="fn3"/>
    <property type="match status" value="1"/>
</dbReference>
<dbReference type="RefSeq" id="WP_264966765.1">
    <property type="nucleotide sequence ID" value="NZ_JAPDVK010000004.1"/>
</dbReference>
<dbReference type="Gene3D" id="2.60.40.10">
    <property type="entry name" value="Immunoglobulins"/>
    <property type="match status" value="1"/>
</dbReference>
<dbReference type="InterPro" id="IPR013783">
    <property type="entry name" value="Ig-like_fold"/>
</dbReference>
<comment type="caution">
    <text evidence="3">The sequence shown here is derived from an EMBL/GenBank/DDBJ whole genome shotgun (WGS) entry which is preliminary data.</text>
</comment>